<dbReference type="OrthoDB" id="2389677at2759"/>
<feature type="transmembrane region" description="Helical" evidence="1">
    <location>
        <begin position="83"/>
        <end position="104"/>
    </location>
</feature>
<dbReference type="EMBL" id="CAMKVN010003513">
    <property type="protein sequence ID" value="CAI2184922.1"/>
    <property type="molecule type" value="Genomic_DNA"/>
</dbReference>
<keyword evidence="1" id="KW-1133">Transmembrane helix</keyword>
<dbReference type="Proteomes" id="UP001153678">
    <property type="component" value="Unassembled WGS sequence"/>
</dbReference>
<accession>A0A9W4SXG8</accession>
<comment type="caution">
    <text evidence="2">The sequence shown here is derived from an EMBL/GenBank/DDBJ whole genome shotgun (WGS) entry which is preliminary data.</text>
</comment>
<feature type="non-terminal residue" evidence="2">
    <location>
        <position position="255"/>
    </location>
</feature>
<feature type="transmembrane region" description="Helical" evidence="1">
    <location>
        <begin position="124"/>
        <end position="148"/>
    </location>
</feature>
<organism evidence="2 3">
    <name type="scientific">Funneliformis geosporum</name>
    <dbReference type="NCBI Taxonomy" id="1117311"/>
    <lineage>
        <taxon>Eukaryota</taxon>
        <taxon>Fungi</taxon>
        <taxon>Fungi incertae sedis</taxon>
        <taxon>Mucoromycota</taxon>
        <taxon>Glomeromycotina</taxon>
        <taxon>Glomeromycetes</taxon>
        <taxon>Glomerales</taxon>
        <taxon>Glomeraceae</taxon>
        <taxon>Funneliformis</taxon>
    </lineage>
</organism>
<gene>
    <name evidence="2" type="ORF">FWILDA_LOCUS11819</name>
</gene>
<feature type="transmembrane region" description="Helical" evidence="1">
    <location>
        <begin position="199"/>
        <end position="221"/>
    </location>
</feature>
<dbReference type="GO" id="GO:0016020">
    <property type="term" value="C:membrane"/>
    <property type="evidence" value="ECO:0007669"/>
    <property type="project" value="UniProtKB-SubCell"/>
</dbReference>
<sequence length="255" mass="28441">RPFPIYNMSSTSPDNTNPASNTQNKILAINSGILISGASFIIILAVYNLLIDWVLTIANVSQITTENSNSLLRSTKLTVYERYSINIIKFLLPAFSLLAVIGSIKEFDSNTLVSPEHSLAKGDIMIKVSTICFLTSMVFYMILITYFALKYSNKPLQSQLKVLVLYIVGALLLIGLIYRTFIIFAPSTDKINKINKYSWIFYVFESLPEVLILIILGGVILGEWFFEEDNIELTNIKTVSIGSVMDRNGNASANV</sequence>
<dbReference type="AlphaFoldDB" id="A0A9W4SXG8"/>
<feature type="transmembrane region" description="Helical" evidence="1">
    <location>
        <begin position="26"/>
        <end position="50"/>
    </location>
</feature>
<evidence type="ECO:0000313" key="2">
    <source>
        <dbReference type="EMBL" id="CAI2184922.1"/>
    </source>
</evidence>
<keyword evidence="3" id="KW-1185">Reference proteome</keyword>
<evidence type="ECO:0000313" key="3">
    <source>
        <dbReference type="Proteomes" id="UP001153678"/>
    </source>
</evidence>
<reference evidence="2" key="1">
    <citation type="submission" date="2022-08" db="EMBL/GenBank/DDBJ databases">
        <authorList>
            <person name="Kallberg Y."/>
            <person name="Tangrot J."/>
            <person name="Rosling A."/>
        </authorList>
    </citation>
    <scope>NUCLEOTIDE SEQUENCE</scope>
    <source>
        <strain evidence="2">Wild A</strain>
    </source>
</reference>
<evidence type="ECO:0000256" key="1">
    <source>
        <dbReference type="SAM" id="Phobius"/>
    </source>
</evidence>
<proteinExistence type="predicted"/>
<keyword evidence="1" id="KW-0472">Membrane</keyword>
<protein>
    <submittedName>
        <fullName evidence="2">5009_t:CDS:1</fullName>
    </submittedName>
</protein>
<feature type="transmembrane region" description="Helical" evidence="1">
    <location>
        <begin position="160"/>
        <end position="179"/>
    </location>
</feature>
<keyword evidence="1" id="KW-0812">Transmembrane</keyword>
<name>A0A9W4SXG8_9GLOM</name>